<name>A0ABU8XBG4_9BURK</name>
<comment type="caution">
    <text evidence="2">The sequence shown here is derived from an EMBL/GenBank/DDBJ whole genome shotgun (WGS) entry which is preliminary data.</text>
</comment>
<evidence type="ECO:0000256" key="1">
    <source>
        <dbReference type="SAM" id="MobiDB-lite"/>
    </source>
</evidence>
<feature type="compositionally biased region" description="Low complexity" evidence="1">
    <location>
        <begin position="46"/>
        <end position="64"/>
    </location>
</feature>
<proteinExistence type="predicted"/>
<dbReference type="EMBL" id="JBBKZS010000009">
    <property type="protein sequence ID" value="MEJ8857186.1"/>
    <property type="molecule type" value="Genomic_DNA"/>
</dbReference>
<dbReference type="RefSeq" id="WP_340337256.1">
    <property type="nucleotide sequence ID" value="NZ_JBBKZS010000009.1"/>
</dbReference>
<evidence type="ECO:0000313" key="3">
    <source>
        <dbReference type="Proteomes" id="UP001367030"/>
    </source>
</evidence>
<keyword evidence="3" id="KW-1185">Reference proteome</keyword>
<dbReference type="Proteomes" id="UP001367030">
    <property type="component" value="Unassembled WGS sequence"/>
</dbReference>
<sequence>MPLLLFWIFALALLYLGGRWLLALRSQRQTAPVATSVPNVQRQALPSPSEPSQTQPQAPAAEPPLSVEITKCVSGAGRAEYSDGPCAKGSRAVAVRVQPDINLADGMSPQAREASRQNNRALALEVRRREEAVARNVGFDNSAACRTWEEAIASLDALARQPNSPQRLDWIRDERKALRDRRFRAGCR</sequence>
<evidence type="ECO:0008006" key="4">
    <source>
        <dbReference type="Google" id="ProtNLM"/>
    </source>
</evidence>
<feature type="region of interest" description="Disordered" evidence="1">
    <location>
        <begin position="32"/>
        <end position="65"/>
    </location>
</feature>
<evidence type="ECO:0000313" key="2">
    <source>
        <dbReference type="EMBL" id="MEJ8857186.1"/>
    </source>
</evidence>
<reference evidence="2 3" key="1">
    <citation type="submission" date="2024-03" db="EMBL/GenBank/DDBJ databases">
        <title>Novel species of the genus Variovorax.</title>
        <authorList>
            <person name="Liu Q."/>
            <person name="Xin Y.-H."/>
        </authorList>
    </citation>
    <scope>NUCLEOTIDE SEQUENCE [LARGE SCALE GENOMIC DNA]</scope>
    <source>
        <strain evidence="2 3">KACC 18901</strain>
    </source>
</reference>
<feature type="compositionally biased region" description="Polar residues" evidence="1">
    <location>
        <begin position="32"/>
        <end position="44"/>
    </location>
</feature>
<protein>
    <recommendedName>
        <fullName evidence="4">DUF4124 domain-containing protein</fullName>
    </recommendedName>
</protein>
<gene>
    <name evidence="2" type="ORF">WKW79_21595</name>
</gene>
<organism evidence="2 3">
    <name type="scientific">Variovorax robiniae</name>
    <dbReference type="NCBI Taxonomy" id="1836199"/>
    <lineage>
        <taxon>Bacteria</taxon>
        <taxon>Pseudomonadati</taxon>
        <taxon>Pseudomonadota</taxon>
        <taxon>Betaproteobacteria</taxon>
        <taxon>Burkholderiales</taxon>
        <taxon>Comamonadaceae</taxon>
        <taxon>Variovorax</taxon>
    </lineage>
</organism>
<accession>A0ABU8XBG4</accession>